<dbReference type="PANTHER" id="PTHR33180">
    <property type="entry name" value="PHOTOSYSTEM II CP43 REACTION CENTER PROTEIN"/>
    <property type="match status" value="1"/>
</dbReference>
<dbReference type="PANTHER" id="PTHR33180:SF31">
    <property type="entry name" value="POLYPROTEIN PROTEIN"/>
    <property type="match status" value="1"/>
</dbReference>
<reference evidence="2" key="2">
    <citation type="submission" date="2015-06" db="UniProtKB">
        <authorList>
            <consortium name="EnsemblPlants"/>
        </authorList>
    </citation>
    <scope>IDENTIFICATION</scope>
    <source>
        <strain evidence="2">DM1-3 516 R44</strain>
    </source>
</reference>
<organism evidence="2 3">
    <name type="scientific">Solanum tuberosum</name>
    <name type="common">Potato</name>
    <dbReference type="NCBI Taxonomy" id="4113"/>
    <lineage>
        <taxon>Eukaryota</taxon>
        <taxon>Viridiplantae</taxon>
        <taxon>Streptophyta</taxon>
        <taxon>Embryophyta</taxon>
        <taxon>Tracheophyta</taxon>
        <taxon>Spermatophyta</taxon>
        <taxon>Magnoliopsida</taxon>
        <taxon>eudicotyledons</taxon>
        <taxon>Gunneridae</taxon>
        <taxon>Pentapetalae</taxon>
        <taxon>asterids</taxon>
        <taxon>lamiids</taxon>
        <taxon>Solanales</taxon>
        <taxon>Solanaceae</taxon>
        <taxon>Solanoideae</taxon>
        <taxon>Solaneae</taxon>
        <taxon>Solanum</taxon>
    </lineage>
</organism>
<dbReference type="EnsemblPlants" id="PGSC0003DMT400089638">
    <property type="protein sequence ID" value="PGSC0003DMT400089638"/>
    <property type="gene ID" value="PGSC0003DMG400039209"/>
</dbReference>
<reference evidence="3" key="1">
    <citation type="journal article" date="2011" name="Nature">
        <title>Genome sequence and analysis of the tuber crop potato.</title>
        <authorList>
            <consortium name="The Potato Genome Sequencing Consortium"/>
        </authorList>
    </citation>
    <scope>NUCLEOTIDE SEQUENCE [LARGE SCALE GENOMIC DNA]</scope>
    <source>
        <strain evidence="3">cv. DM1-3 516 R44</strain>
    </source>
</reference>
<proteinExistence type="predicted"/>
<feature type="region of interest" description="Disordered" evidence="1">
    <location>
        <begin position="417"/>
        <end position="443"/>
    </location>
</feature>
<feature type="compositionally biased region" description="Basic and acidic residues" evidence="1">
    <location>
        <begin position="575"/>
        <end position="590"/>
    </location>
</feature>
<dbReference type="Proteomes" id="UP000011115">
    <property type="component" value="Unassembled WGS sequence"/>
</dbReference>
<protein>
    <recommendedName>
        <fullName evidence="4">Polyprotein protein</fullName>
    </recommendedName>
</protein>
<keyword evidence="3" id="KW-1185">Reference proteome</keyword>
<evidence type="ECO:0000313" key="3">
    <source>
        <dbReference type="Proteomes" id="UP000011115"/>
    </source>
</evidence>
<dbReference type="Gramene" id="PGSC0003DMT400089638">
    <property type="protein sequence ID" value="PGSC0003DMT400089638"/>
    <property type="gene ID" value="PGSC0003DMG400039209"/>
</dbReference>
<name>M1DIK7_SOLTU</name>
<dbReference type="PaxDb" id="4113-PGSC0003DMT400089638"/>
<accession>M1DIK7</accession>
<evidence type="ECO:0000256" key="1">
    <source>
        <dbReference type="SAM" id="MobiDB-lite"/>
    </source>
</evidence>
<evidence type="ECO:0000313" key="2">
    <source>
        <dbReference type="EnsemblPlants" id="PGSC0003DMT400089638"/>
    </source>
</evidence>
<dbReference type="HOGENOM" id="CLU_462654_0_0_1"/>
<evidence type="ECO:0008006" key="4">
    <source>
        <dbReference type="Google" id="ProtNLM"/>
    </source>
</evidence>
<sequence>MLQEHVLQLVDLLSRSTQHSATFVVYELNGDVVANTISSLYFRLARERGRKIKTTKLIAGGIGSTWVQLERVNPSPSPTHSAQESEWAKMEVMLKAATWCFREIELIRGLNVESVWKMQIGEQMVQSAYRRRGFLCRLAFQSYFCRHLSEKPEVAESTRRLTESMLDHPLSAPPETLVTLKLLADKPLLAKSSQPFSKRAFPSPTCHNFLTKSFGEPDLARQRDMVRTNLTMPPKKTTQGININEGGSNLPQKRRLKGDRVRTILDEKLLSTEGLKGNYPGVKDIIHYHEFKQFTRPRGPYIPSWVREFYTAYGELVPKSKKKASEFRLVKSVMEMNMRAKQKKTSLPFPVLITELYQRSRVPRDTARDIQFTPSFSTGIRRIEAEYIREEADGRRVVLTDISLDVNVDSLLAEASLPTSASGPSSTPAHFSSSQVPGASSSSQPVRITQAMILKMGNLAYLVDVRETRLERSIPGISESAILAELTLLRVSVDDLATRVIVCESKQGKTSEVATLKAELVDLWKDVDYLKSTDFTSLIQGADDEDAPETSGIHSATTGVVQRDGTANEESNAGIDKEQITVHDDKMREK</sequence>
<dbReference type="InParanoid" id="M1DIK7"/>
<dbReference type="AlphaFoldDB" id="M1DIK7"/>
<feature type="region of interest" description="Disordered" evidence="1">
    <location>
        <begin position="543"/>
        <end position="590"/>
    </location>
</feature>